<dbReference type="AlphaFoldDB" id="A0AAD5DFR4"/>
<organism evidence="2 3">
    <name type="scientific">Chlorella ohadii</name>
    <dbReference type="NCBI Taxonomy" id="2649997"/>
    <lineage>
        <taxon>Eukaryota</taxon>
        <taxon>Viridiplantae</taxon>
        <taxon>Chlorophyta</taxon>
        <taxon>core chlorophytes</taxon>
        <taxon>Trebouxiophyceae</taxon>
        <taxon>Chlorellales</taxon>
        <taxon>Chlorellaceae</taxon>
        <taxon>Chlorella clade</taxon>
        <taxon>Chlorella</taxon>
    </lineage>
</organism>
<accession>A0AAD5DFR4</accession>
<keyword evidence="1" id="KW-0732">Signal</keyword>
<protein>
    <submittedName>
        <fullName evidence="2">Uncharacterized protein</fullName>
    </submittedName>
</protein>
<feature type="signal peptide" evidence="1">
    <location>
        <begin position="1"/>
        <end position="23"/>
    </location>
</feature>
<name>A0AAD5DFR4_9CHLO</name>
<evidence type="ECO:0000313" key="2">
    <source>
        <dbReference type="EMBL" id="KAI7835359.1"/>
    </source>
</evidence>
<gene>
    <name evidence="2" type="ORF">COHA_010741</name>
</gene>
<proteinExistence type="predicted"/>
<sequence>MRVPFAFFLSALLLSCALPDAWAAKCQAPMERKINSMASGYKNRVSIRAGATFGITFDDALSMSALIMVTDGGLLGSSSFKVTIYTDGNLDKQYSDAYNCFTVEDYYLRGCPSGGSGKIVLKCNNWMFACPVYYWKT</sequence>
<dbReference type="EMBL" id="JADXDR010000280">
    <property type="protein sequence ID" value="KAI7835359.1"/>
    <property type="molecule type" value="Genomic_DNA"/>
</dbReference>
<dbReference type="Proteomes" id="UP001205105">
    <property type="component" value="Unassembled WGS sequence"/>
</dbReference>
<keyword evidence="3" id="KW-1185">Reference proteome</keyword>
<feature type="chain" id="PRO_5042009065" evidence="1">
    <location>
        <begin position="24"/>
        <end position="137"/>
    </location>
</feature>
<dbReference type="PROSITE" id="PS51257">
    <property type="entry name" value="PROKAR_LIPOPROTEIN"/>
    <property type="match status" value="1"/>
</dbReference>
<comment type="caution">
    <text evidence="2">The sequence shown here is derived from an EMBL/GenBank/DDBJ whole genome shotgun (WGS) entry which is preliminary data.</text>
</comment>
<reference evidence="2" key="1">
    <citation type="submission" date="2020-11" db="EMBL/GenBank/DDBJ databases">
        <title>Chlorella ohadii genome sequencing and assembly.</title>
        <authorList>
            <person name="Murik O."/>
            <person name="Treves H."/>
            <person name="Kedem I."/>
            <person name="Shotland Y."/>
            <person name="Kaplan A."/>
        </authorList>
    </citation>
    <scope>NUCLEOTIDE SEQUENCE</scope>
    <source>
        <strain evidence="2">1</strain>
    </source>
</reference>
<evidence type="ECO:0000313" key="3">
    <source>
        <dbReference type="Proteomes" id="UP001205105"/>
    </source>
</evidence>
<evidence type="ECO:0000256" key="1">
    <source>
        <dbReference type="SAM" id="SignalP"/>
    </source>
</evidence>